<dbReference type="Proteomes" id="UP001224428">
    <property type="component" value="Unassembled WGS sequence"/>
</dbReference>
<keyword evidence="2" id="KW-1185">Reference proteome</keyword>
<reference evidence="1" key="1">
    <citation type="submission" date="2023-05" db="EMBL/GenBank/DDBJ databases">
        <title>Mycoplasma phocimorsus sp. nov., isolated from Scandinavian patients with seal finger or septic arthritis after contact with seals.</title>
        <authorList>
            <person name="Skafte-Holm A."/>
            <person name="Pedersen T.R."/>
            <person name="Froelund M."/>
            <person name="Stegger M."/>
            <person name="Qvortrup K."/>
            <person name="Michaels D.L."/>
            <person name="Brown D.R."/>
            <person name="Jensen J.S."/>
        </authorList>
    </citation>
    <scope>NUCLEOTIDE SEQUENCE</scope>
    <source>
        <strain evidence="1">M5725</strain>
    </source>
</reference>
<name>A0AAJ1UWY6_9MOLU</name>
<proteinExistence type="predicted"/>
<comment type="caution">
    <text evidence="1">The sequence shown here is derived from an EMBL/GenBank/DDBJ whole genome shotgun (WGS) entry which is preliminary data.</text>
</comment>
<dbReference type="RefSeq" id="WP_283827258.1">
    <property type="nucleotide sequence ID" value="NZ_JASDDP010000018.1"/>
</dbReference>
<dbReference type="AlphaFoldDB" id="A0AAJ1UWY6"/>
<dbReference type="EMBL" id="JASDDP010000018">
    <property type="protein sequence ID" value="MDJ1645820.1"/>
    <property type="molecule type" value="Genomic_DNA"/>
</dbReference>
<accession>A0AAJ1UWY6</accession>
<evidence type="ECO:0000313" key="2">
    <source>
        <dbReference type="Proteomes" id="UP001224428"/>
    </source>
</evidence>
<gene>
    <name evidence="1" type="ORF">QLQ80_01795</name>
</gene>
<organism evidence="1 2">
    <name type="scientific">Mycoplasma phocimorsus</name>
    <dbReference type="NCBI Taxonomy" id="3045839"/>
    <lineage>
        <taxon>Bacteria</taxon>
        <taxon>Bacillati</taxon>
        <taxon>Mycoplasmatota</taxon>
        <taxon>Mollicutes</taxon>
        <taxon>Mycoplasmataceae</taxon>
        <taxon>Mycoplasma</taxon>
    </lineage>
</organism>
<protein>
    <submittedName>
        <fullName evidence="1">Uncharacterized protein</fullName>
    </submittedName>
</protein>
<sequence>MSVILPDGTGLIISSNNGYTSSSLKEGELKYEYENIENGVLAHINYEYKDFFNYKKIANDINERKI</sequence>
<evidence type="ECO:0000313" key="1">
    <source>
        <dbReference type="EMBL" id="MDJ1645820.1"/>
    </source>
</evidence>